<organism evidence="1 2">
    <name type="scientific">Bacteroides cellulosilyticus</name>
    <dbReference type="NCBI Taxonomy" id="246787"/>
    <lineage>
        <taxon>Bacteria</taxon>
        <taxon>Pseudomonadati</taxon>
        <taxon>Bacteroidota</taxon>
        <taxon>Bacteroidia</taxon>
        <taxon>Bacteroidales</taxon>
        <taxon>Bacteroidaceae</taxon>
        <taxon>Bacteroides</taxon>
    </lineage>
</organism>
<comment type="caution">
    <text evidence="1">The sequence shown here is derived from an EMBL/GenBank/DDBJ whole genome shotgun (WGS) entry which is preliminary data.</text>
</comment>
<proteinExistence type="predicted"/>
<protein>
    <submittedName>
        <fullName evidence="1">Uncharacterized protein</fullName>
    </submittedName>
</protein>
<gene>
    <name evidence="1" type="ORF">F2Y81_10300</name>
</gene>
<evidence type="ECO:0000313" key="2">
    <source>
        <dbReference type="Proteomes" id="UP000448877"/>
    </source>
</evidence>
<dbReference type="RefSeq" id="WP_149919794.1">
    <property type="nucleotide sequence ID" value="NZ_VVYV01000014.1"/>
</dbReference>
<name>A0A642PXL3_9BACE</name>
<sequence length="259" mass="30420">MRWFRWIPAQTGTSGLFRLVKQAQELYKLEVTTSQKSYKRFVIDFINSRQFHDDKDAWSRNEHQKNYKTVSDLLMNHEKAVRKYFDSAVFNEETISMLMVEFYSSDLPKKKSKYSHKVLSNTQTTNQNRTISQKLNKESIVVIVELLNELNLFYEHLDADEVWIRYKEDRLSTVTCRHNTHLVLVLDRLASNKIIPPHWQSIISAKKLIISSGQKKHLDQHNMSSPLSRARSDNPTYASSALLATVDQYVRIIKEKKIK</sequence>
<evidence type="ECO:0000313" key="1">
    <source>
        <dbReference type="EMBL" id="KAA5419247.1"/>
    </source>
</evidence>
<accession>A0A642PXL3</accession>
<dbReference type="AlphaFoldDB" id="A0A642PXL3"/>
<dbReference type="Proteomes" id="UP000448877">
    <property type="component" value="Unassembled WGS sequence"/>
</dbReference>
<dbReference type="EMBL" id="VVYV01000014">
    <property type="protein sequence ID" value="KAA5419247.1"/>
    <property type="molecule type" value="Genomic_DNA"/>
</dbReference>
<reference evidence="1 2" key="1">
    <citation type="journal article" date="2019" name="Nat. Med.">
        <title>A library of human gut bacterial isolates paired with longitudinal multiomics data enables mechanistic microbiome research.</title>
        <authorList>
            <person name="Poyet M."/>
            <person name="Groussin M."/>
            <person name="Gibbons S.M."/>
            <person name="Avila-Pacheco J."/>
            <person name="Jiang X."/>
            <person name="Kearney S.M."/>
            <person name="Perrotta A.R."/>
            <person name="Berdy B."/>
            <person name="Zhao S."/>
            <person name="Lieberman T.D."/>
            <person name="Swanson P.K."/>
            <person name="Smith M."/>
            <person name="Roesemann S."/>
            <person name="Alexander J.E."/>
            <person name="Rich S.A."/>
            <person name="Livny J."/>
            <person name="Vlamakis H."/>
            <person name="Clish C."/>
            <person name="Bullock K."/>
            <person name="Deik A."/>
            <person name="Scott J."/>
            <person name="Pierce K.A."/>
            <person name="Xavier R.J."/>
            <person name="Alm E.J."/>
        </authorList>
    </citation>
    <scope>NUCLEOTIDE SEQUENCE [LARGE SCALE GENOMIC DNA]</scope>
    <source>
        <strain evidence="1 2">BIOML-A6</strain>
    </source>
</reference>